<feature type="signal peptide" evidence="1">
    <location>
        <begin position="1"/>
        <end position="26"/>
    </location>
</feature>
<organism evidence="2 3">
    <name type="scientific">Mongoliibacter ruber</name>
    <dbReference type="NCBI Taxonomy" id="1750599"/>
    <lineage>
        <taxon>Bacteria</taxon>
        <taxon>Pseudomonadati</taxon>
        <taxon>Bacteroidota</taxon>
        <taxon>Cytophagia</taxon>
        <taxon>Cytophagales</taxon>
        <taxon>Cyclobacteriaceae</taxon>
        <taxon>Mongoliibacter</taxon>
    </lineage>
</organism>
<dbReference type="Proteomes" id="UP000238157">
    <property type="component" value="Unassembled WGS sequence"/>
</dbReference>
<dbReference type="RefSeq" id="WP_146131447.1">
    <property type="nucleotide sequence ID" value="NZ_PVTR01000012.1"/>
</dbReference>
<feature type="chain" id="PRO_5015479477" description="DUF4136 domain-containing protein" evidence="1">
    <location>
        <begin position="27"/>
        <end position="214"/>
    </location>
</feature>
<dbReference type="OrthoDB" id="6078026at2"/>
<gene>
    <name evidence="2" type="ORF">CLW00_11226</name>
</gene>
<proteinExistence type="predicted"/>
<keyword evidence="1" id="KW-0732">Signal</keyword>
<accession>A0A2T0WFK5</accession>
<dbReference type="AlphaFoldDB" id="A0A2T0WFK5"/>
<evidence type="ECO:0000313" key="2">
    <source>
        <dbReference type="EMBL" id="PRY85445.1"/>
    </source>
</evidence>
<evidence type="ECO:0008006" key="4">
    <source>
        <dbReference type="Google" id="ProtNLM"/>
    </source>
</evidence>
<comment type="caution">
    <text evidence="2">The sequence shown here is derived from an EMBL/GenBank/DDBJ whole genome shotgun (WGS) entry which is preliminary data.</text>
</comment>
<evidence type="ECO:0000256" key="1">
    <source>
        <dbReference type="SAM" id="SignalP"/>
    </source>
</evidence>
<keyword evidence="3" id="KW-1185">Reference proteome</keyword>
<name>A0A2T0WFK5_9BACT</name>
<dbReference type="PROSITE" id="PS51257">
    <property type="entry name" value="PROKAR_LIPOPROTEIN"/>
    <property type="match status" value="1"/>
</dbReference>
<protein>
    <recommendedName>
        <fullName evidence="4">DUF4136 domain-containing protein</fullName>
    </recommendedName>
</protein>
<evidence type="ECO:0000313" key="3">
    <source>
        <dbReference type="Proteomes" id="UP000238157"/>
    </source>
</evidence>
<reference evidence="2 3" key="1">
    <citation type="submission" date="2018-03" db="EMBL/GenBank/DDBJ databases">
        <title>Genomic Encyclopedia of Archaeal and Bacterial Type Strains, Phase II (KMG-II): from individual species to whole genera.</title>
        <authorList>
            <person name="Goeker M."/>
        </authorList>
    </citation>
    <scope>NUCLEOTIDE SEQUENCE [LARGE SCALE GENOMIC DNA]</scope>
    <source>
        <strain evidence="2 3">DSM 27929</strain>
    </source>
</reference>
<sequence>MKPITLLLSFLLLLLMGCGSSTQITASWKNDQESQQPYSSILLASFSEDLSLRQSIEGEFMTRLQNRNVTAIRSIDVFSPDFFSSNEPSKEELEEILREVNAEAIMTITLINVEEDERFVAGGGMGPMYAPMGRFGYYGNFFGYWNHWQGAGWNQGYYTTDRKYFMETNLYDAESLKLIWSAQSRTVNPSDMQVFAKEYVDALKAEMRQEKLIK</sequence>
<dbReference type="EMBL" id="PVTR01000012">
    <property type="protein sequence ID" value="PRY85445.1"/>
    <property type="molecule type" value="Genomic_DNA"/>
</dbReference>